<evidence type="ECO:0000313" key="9">
    <source>
        <dbReference type="EMBL" id="KAH8995396.1"/>
    </source>
</evidence>
<comment type="caution">
    <text evidence="9">The sequence shown here is derived from an EMBL/GenBank/DDBJ whole genome shotgun (WGS) entry which is preliminary data.</text>
</comment>
<dbReference type="Proteomes" id="UP001201163">
    <property type="component" value="Unassembled WGS sequence"/>
</dbReference>
<sequence>MSLPGPTPLQSFLGGVCLAFPVQALLSFNNNTFGISGFMHGAARGRLEDAMSVLGLVLGGVAVAVIEGDKPTVGDTAPLPLMLSGLLVGAGAKMSNGCTSGHMICGLSHFSSRSIAATATFCATASLTARLFHGTLPPIPGDPSLGAHGGALLTSGVAALVSTLAASRVISAGVHARRAVAFCSAFGFAFALRLSNLSDSRRVLAFLLTPAHTAFDSSLAYLAVGAIPLTTFLYRIGTVRVPKKGKVDARLLTGAALFGVGWGIEGICPGPGLINFGWALATGANVKPLATWLTAVIIGGFVVPS</sequence>
<dbReference type="EMBL" id="JAKELL010000012">
    <property type="protein sequence ID" value="KAH8995396.1"/>
    <property type="molecule type" value="Genomic_DNA"/>
</dbReference>
<dbReference type="InterPro" id="IPR007272">
    <property type="entry name" value="Sulf_transp_TsuA/YedE"/>
</dbReference>
<evidence type="ECO:0000256" key="4">
    <source>
        <dbReference type="ARBA" id="ARBA00022519"/>
    </source>
</evidence>
<protein>
    <recommendedName>
        <fullName evidence="11">Sulphur transport domain-containing protein</fullName>
    </recommendedName>
</protein>
<gene>
    <name evidence="9" type="ORF">EDB92DRAFT_1794753</name>
</gene>
<evidence type="ECO:0000256" key="8">
    <source>
        <dbReference type="SAM" id="Phobius"/>
    </source>
</evidence>
<keyword evidence="7 8" id="KW-0472">Membrane</keyword>
<name>A0AAD4LJE7_9AGAM</name>
<organism evidence="9 10">
    <name type="scientific">Lactarius akahatsu</name>
    <dbReference type="NCBI Taxonomy" id="416441"/>
    <lineage>
        <taxon>Eukaryota</taxon>
        <taxon>Fungi</taxon>
        <taxon>Dikarya</taxon>
        <taxon>Basidiomycota</taxon>
        <taxon>Agaricomycotina</taxon>
        <taxon>Agaricomycetes</taxon>
        <taxon>Russulales</taxon>
        <taxon>Russulaceae</taxon>
        <taxon>Lactarius</taxon>
    </lineage>
</organism>
<evidence type="ECO:0000256" key="2">
    <source>
        <dbReference type="ARBA" id="ARBA00022448"/>
    </source>
</evidence>
<evidence type="ECO:0000256" key="5">
    <source>
        <dbReference type="ARBA" id="ARBA00022692"/>
    </source>
</evidence>
<dbReference type="AlphaFoldDB" id="A0AAD4LJE7"/>
<evidence type="ECO:0000256" key="3">
    <source>
        <dbReference type="ARBA" id="ARBA00022475"/>
    </source>
</evidence>
<comment type="subcellular location">
    <subcellularLocation>
        <location evidence="1">Cell inner membrane</location>
        <topology evidence="1">Multi-pass membrane protein</topology>
    </subcellularLocation>
</comment>
<dbReference type="InterPro" id="IPR046513">
    <property type="entry name" value="DUF6691"/>
</dbReference>
<evidence type="ECO:0000256" key="1">
    <source>
        <dbReference type="ARBA" id="ARBA00004429"/>
    </source>
</evidence>
<keyword evidence="6 8" id="KW-1133">Transmembrane helix</keyword>
<evidence type="ECO:0000256" key="6">
    <source>
        <dbReference type="ARBA" id="ARBA00022989"/>
    </source>
</evidence>
<feature type="transmembrane region" description="Helical" evidence="8">
    <location>
        <begin position="218"/>
        <end position="236"/>
    </location>
</feature>
<feature type="transmembrane region" description="Helical" evidence="8">
    <location>
        <begin position="50"/>
        <end position="66"/>
    </location>
</feature>
<feature type="transmembrane region" description="Helical" evidence="8">
    <location>
        <begin position="145"/>
        <end position="167"/>
    </location>
</feature>
<proteinExistence type="predicted"/>
<dbReference type="GO" id="GO:0005886">
    <property type="term" value="C:plasma membrane"/>
    <property type="evidence" value="ECO:0007669"/>
    <property type="project" value="UniProtKB-SubCell"/>
</dbReference>
<feature type="transmembrane region" description="Helical" evidence="8">
    <location>
        <begin position="179"/>
        <end position="198"/>
    </location>
</feature>
<evidence type="ECO:0000313" key="10">
    <source>
        <dbReference type="Proteomes" id="UP001201163"/>
    </source>
</evidence>
<keyword evidence="5 8" id="KW-0812">Transmembrane</keyword>
<keyword evidence="2" id="KW-0813">Transport</keyword>
<keyword evidence="4" id="KW-0997">Cell inner membrane</keyword>
<feature type="transmembrane region" description="Helical" evidence="8">
    <location>
        <begin position="12"/>
        <end position="29"/>
    </location>
</feature>
<evidence type="ECO:0008006" key="11">
    <source>
        <dbReference type="Google" id="ProtNLM"/>
    </source>
</evidence>
<reference evidence="9" key="1">
    <citation type="submission" date="2022-01" db="EMBL/GenBank/DDBJ databases">
        <title>Comparative genomics reveals a dynamic genome evolution in the ectomycorrhizal milk-cap (Lactarius) mushrooms.</title>
        <authorList>
            <consortium name="DOE Joint Genome Institute"/>
            <person name="Lebreton A."/>
            <person name="Tang N."/>
            <person name="Kuo A."/>
            <person name="LaButti K."/>
            <person name="Drula E."/>
            <person name="Barry K."/>
            <person name="Clum A."/>
            <person name="Lipzen A."/>
            <person name="Mousain D."/>
            <person name="Ng V."/>
            <person name="Wang R."/>
            <person name="Wang X."/>
            <person name="Dai Y."/>
            <person name="Henrissat B."/>
            <person name="Grigoriev I.V."/>
            <person name="Guerin-Laguette A."/>
            <person name="Yu F."/>
            <person name="Martin F.M."/>
        </authorList>
    </citation>
    <scope>NUCLEOTIDE SEQUENCE</scope>
    <source>
        <strain evidence="9">QP</strain>
    </source>
</reference>
<evidence type="ECO:0000256" key="7">
    <source>
        <dbReference type="ARBA" id="ARBA00023136"/>
    </source>
</evidence>
<dbReference type="Pfam" id="PF20398">
    <property type="entry name" value="DUF6691"/>
    <property type="match status" value="1"/>
</dbReference>
<accession>A0AAD4LJE7</accession>
<dbReference type="PANTHER" id="PTHR30574">
    <property type="entry name" value="INNER MEMBRANE PROTEIN YEDE"/>
    <property type="match status" value="1"/>
</dbReference>
<dbReference type="PANTHER" id="PTHR30574:SF1">
    <property type="entry name" value="SULPHUR TRANSPORT DOMAIN-CONTAINING PROTEIN"/>
    <property type="match status" value="1"/>
</dbReference>
<keyword evidence="10" id="KW-1185">Reference proteome</keyword>
<dbReference type="Pfam" id="PF04143">
    <property type="entry name" value="Sulf_transp"/>
    <property type="match status" value="1"/>
</dbReference>
<keyword evidence="3" id="KW-1003">Cell membrane</keyword>